<dbReference type="PANTHER" id="PTHR10730">
    <property type="entry name" value="PROCOLLAGEN-LYSINE,2-OXOGLUTARATE 5-DIOXYGENASE/GLYCOSYLTRANSFERASE 25 FAMILY MEMBER"/>
    <property type="match status" value="1"/>
</dbReference>
<reference evidence="5 6" key="1">
    <citation type="journal article" date="2019" name="Mol. Biol. Evol.">
        <title>Blast fungal genomes show frequent chromosomal changes, gene gains and losses, and effector gene turnover.</title>
        <authorList>
            <person name="Gomez Luciano L.B."/>
            <person name="Jason Tsai I."/>
            <person name="Chuma I."/>
            <person name="Tosa Y."/>
            <person name="Chen Y.H."/>
            <person name="Li J.Y."/>
            <person name="Li M.Y."/>
            <person name="Jade Lu M.Y."/>
            <person name="Nakayashiki H."/>
            <person name="Li W.H."/>
        </authorList>
    </citation>
    <scope>NUCLEOTIDE SEQUENCE [LARGE SCALE GENOMIC DNA]</scope>
    <source>
        <strain evidence="5 6">NI907</strain>
    </source>
</reference>
<dbReference type="Pfam" id="PF01755">
    <property type="entry name" value="Glyco_transf_25"/>
    <property type="match status" value="1"/>
</dbReference>
<accession>A0A6P8B431</accession>
<dbReference type="GO" id="GO:0016740">
    <property type="term" value="F:transferase activity"/>
    <property type="evidence" value="ECO:0007669"/>
    <property type="project" value="UniProtKB-KW"/>
</dbReference>
<evidence type="ECO:0000256" key="2">
    <source>
        <dbReference type="ARBA" id="ARBA00022676"/>
    </source>
</evidence>
<comment type="similarity">
    <text evidence="1">Belongs to the glycosyltransferase 25 family.</text>
</comment>
<evidence type="ECO:0000256" key="1">
    <source>
        <dbReference type="ARBA" id="ARBA00006721"/>
    </source>
</evidence>
<dbReference type="InterPro" id="IPR050757">
    <property type="entry name" value="Collagen_mod_GT25"/>
</dbReference>
<dbReference type="CDD" id="cd06532">
    <property type="entry name" value="Glyco_transf_25"/>
    <property type="match status" value="1"/>
</dbReference>
<evidence type="ECO:0000259" key="4">
    <source>
        <dbReference type="Pfam" id="PF01755"/>
    </source>
</evidence>
<organism evidence="5 6">
    <name type="scientific">Pyricularia grisea</name>
    <name type="common">Crabgrass-specific blast fungus</name>
    <name type="synonym">Magnaporthe grisea</name>
    <dbReference type="NCBI Taxonomy" id="148305"/>
    <lineage>
        <taxon>Eukaryota</taxon>
        <taxon>Fungi</taxon>
        <taxon>Dikarya</taxon>
        <taxon>Ascomycota</taxon>
        <taxon>Pezizomycotina</taxon>
        <taxon>Sordariomycetes</taxon>
        <taxon>Sordariomycetidae</taxon>
        <taxon>Magnaporthales</taxon>
        <taxon>Pyriculariaceae</taxon>
        <taxon>Pyricularia</taxon>
    </lineage>
</organism>
<keyword evidence="5" id="KW-1185">Reference proteome</keyword>
<evidence type="ECO:0000313" key="6">
    <source>
        <dbReference type="RefSeq" id="XP_030981952.1"/>
    </source>
</evidence>
<sequence length="494" mass="53819">MSEKITRLSSRGNGKLLGFLLGASSSFCIFLIFSTMTTPAHKDYLSQKHSRPPPSHAQKVDAIFDAAANRTLGLDSIFFLNLPHRHDRFDAMAIQSHIADIQVTRFAAVDASTLTNQGMPPMQKTDFLPSEKGCFRAHANVWQHMLENKIPASLVFESDAGFDAKLRPIMGRLNGAFRELLKKDNPDVVFDETNTDDPWLSRSGTWDYLSIGHCLDTRLKDGNYIVYHDPDSSVNGFDVDDIEPSLPRAHKRVVYRADSVICLAGYIISLSGAAKLLVRSNLNLDAPIDVLMAGMMQAGELRTYSQRQIIIPSWTFIPGIGKSGSNSDIHGNDEAENGTEAGWDRVRKEKSAVELHAGTDLVDFALGRAWHHVIGSGLICCGPSLKFSRSPCGIQLDMAPRLLSGIVGRLVGISLIFIHSRSLTVNARLDPFATKMPAHDVTANAGVDAVIDVSVLVMLEFGAVAVGPGVAVVFALESWRPIVDAIGLASESML</sequence>
<evidence type="ECO:0000256" key="3">
    <source>
        <dbReference type="ARBA" id="ARBA00022679"/>
    </source>
</evidence>
<proteinExistence type="inferred from homology"/>
<protein>
    <recommendedName>
        <fullName evidence="4">Glycosyl transferase family 25 domain-containing protein</fullName>
    </recommendedName>
</protein>
<dbReference type="AlphaFoldDB" id="A0A6P8B431"/>
<dbReference type="PANTHER" id="PTHR10730:SF53">
    <property type="entry name" value="GLYCOSYLTRANSFERASE 25 FAMILY MEMBER"/>
    <property type="match status" value="1"/>
</dbReference>
<keyword evidence="3" id="KW-0808">Transferase</keyword>
<evidence type="ECO:0000313" key="5">
    <source>
        <dbReference type="Proteomes" id="UP000515153"/>
    </source>
</evidence>
<reference evidence="6" key="2">
    <citation type="submission" date="2019-10" db="EMBL/GenBank/DDBJ databases">
        <authorList>
            <consortium name="NCBI Genome Project"/>
        </authorList>
    </citation>
    <scope>NUCLEOTIDE SEQUENCE</scope>
    <source>
        <strain evidence="6">NI907</strain>
    </source>
</reference>
<keyword evidence="2" id="KW-0328">Glycosyltransferase</keyword>
<dbReference type="KEGG" id="pgri:PgNI_05434"/>
<feature type="domain" description="Glycosyl transferase family 25" evidence="4">
    <location>
        <begin position="76"/>
        <end position="292"/>
    </location>
</feature>
<dbReference type="Proteomes" id="UP000515153">
    <property type="component" value="Chromosome I"/>
</dbReference>
<dbReference type="InterPro" id="IPR002654">
    <property type="entry name" value="Glyco_trans_25"/>
</dbReference>
<dbReference type="GeneID" id="41960374"/>
<dbReference type="RefSeq" id="XP_030981952.1">
    <property type="nucleotide sequence ID" value="XM_031125465.1"/>
</dbReference>
<reference evidence="6" key="3">
    <citation type="submission" date="2025-08" db="UniProtKB">
        <authorList>
            <consortium name="RefSeq"/>
        </authorList>
    </citation>
    <scope>IDENTIFICATION</scope>
    <source>
        <strain evidence="6">NI907</strain>
    </source>
</reference>
<name>A0A6P8B431_PYRGI</name>
<gene>
    <name evidence="6" type="ORF">PgNI_05434</name>
</gene>